<evidence type="ECO:0000256" key="1">
    <source>
        <dbReference type="SAM" id="MobiDB-lite"/>
    </source>
</evidence>
<dbReference type="FunCoup" id="A0A152A8Q8">
    <property type="interactions" value="738"/>
</dbReference>
<sequence>MWKATVASKVGAGIGSSFLPESSKLQLFARYISVAAGVLLVGLGILIIFLKHWIVGPICIALGGVILVIEFASIIPMVIQLPFFATVFDFKIRGPVYAAFCIPPFFTVFTIAPALCCIAGGALYCVLGYIKNEKAELPEYYQQKDIEGQHEQQQQQPPPPQKKSTFW</sequence>
<keyword evidence="2" id="KW-0472">Membrane</keyword>
<feature type="transmembrane region" description="Helical" evidence="2">
    <location>
        <begin position="28"/>
        <end position="50"/>
    </location>
</feature>
<evidence type="ECO:0000313" key="3">
    <source>
        <dbReference type="EMBL" id="KYR02623.1"/>
    </source>
</evidence>
<comment type="caution">
    <text evidence="3">The sequence shown here is derived from an EMBL/GenBank/DDBJ whole genome shotgun (WGS) entry which is preliminary data.</text>
</comment>
<reference evidence="3 4" key="1">
    <citation type="submission" date="2015-12" db="EMBL/GenBank/DDBJ databases">
        <title>Dictyostelia acquired genes for synthesis and detection of signals that induce cell-type specialization by lateral gene transfer from prokaryotes.</title>
        <authorList>
            <person name="Gloeckner G."/>
            <person name="Schaap P."/>
        </authorList>
    </citation>
    <scope>NUCLEOTIDE SEQUENCE [LARGE SCALE GENOMIC DNA]</scope>
    <source>
        <strain evidence="3 4">TK</strain>
    </source>
</reference>
<evidence type="ECO:0000313" key="4">
    <source>
        <dbReference type="Proteomes" id="UP000076078"/>
    </source>
</evidence>
<name>A0A152A8Q8_TIELA</name>
<dbReference type="Proteomes" id="UP000076078">
    <property type="component" value="Unassembled WGS sequence"/>
</dbReference>
<keyword evidence="4" id="KW-1185">Reference proteome</keyword>
<accession>A0A152A8Q8</accession>
<feature type="region of interest" description="Disordered" evidence="1">
    <location>
        <begin position="147"/>
        <end position="167"/>
    </location>
</feature>
<keyword evidence="2" id="KW-1133">Transmembrane helix</keyword>
<evidence type="ECO:0008006" key="5">
    <source>
        <dbReference type="Google" id="ProtNLM"/>
    </source>
</evidence>
<feature type="transmembrane region" description="Helical" evidence="2">
    <location>
        <begin position="105"/>
        <end position="130"/>
    </location>
</feature>
<evidence type="ECO:0000256" key="2">
    <source>
        <dbReference type="SAM" id="Phobius"/>
    </source>
</evidence>
<organism evidence="3 4">
    <name type="scientific">Tieghemostelium lacteum</name>
    <name type="common">Slime mold</name>
    <name type="synonym">Dictyostelium lacteum</name>
    <dbReference type="NCBI Taxonomy" id="361077"/>
    <lineage>
        <taxon>Eukaryota</taxon>
        <taxon>Amoebozoa</taxon>
        <taxon>Evosea</taxon>
        <taxon>Eumycetozoa</taxon>
        <taxon>Dictyostelia</taxon>
        <taxon>Dictyosteliales</taxon>
        <taxon>Raperosteliaceae</taxon>
        <taxon>Tieghemostelium</taxon>
    </lineage>
</organism>
<proteinExistence type="predicted"/>
<gene>
    <name evidence="3" type="ORF">DLAC_00071</name>
</gene>
<feature type="transmembrane region" description="Helical" evidence="2">
    <location>
        <begin position="62"/>
        <end position="85"/>
    </location>
</feature>
<dbReference type="OMA" id="DYKIRGP"/>
<dbReference type="EMBL" id="LODT01000001">
    <property type="protein sequence ID" value="KYR02623.1"/>
    <property type="molecule type" value="Genomic_DNA"/>
</dbReference>
<protein>
    <recommendedName>
        <fullName evidence="5">Transmembrane protein</fullName>
    </recommendedName>
</protein>
<keyword evidence="2" id="KW-0812">Transmembrane</keyword>
<dbReference type="InParanoid" id="A0A152A8Q8"/>
<dbReference type="AlphaFoldDB" id="A0A152A8Q8"/>
<dbReference type="OrthoDB" id="16869at2759"/>